<evidence type="ECO:0000313" key="3">
    <source>
        <dbReference type="Proteomes" id="UP000501926"/>
    </source>
</evidence>
<reference evidence="2 3" key="1">
    <citation type="submission" date="2020-02" db="EMBL/GenBank/DDBJ databases">
        <title>Newly sequenced genome of strain CSTR1 showed variability in Candidatus Kuenenia stuttgartiensis genomes.</title>
        <authorList>
            <person name="Ding C."/>
            <person name="Adrian L."/>
        </authorList>
    </citation>
    <scope>NUCLEOTIDE SEQUENCE [LARGE SCALE GENOMIC DNA]</scope>
    <source>
        <strain evidence="2 3">CSTR1</strain>
    </source>
</reference>
<gene>
    <name evidence="2" type="ORF">KsCSTR_28450</name>
</gene>
<dbReference type="Proteomes" id="UP000501926">
    <property type="component" value="Chromosome"/>
</dbReference>
<feature type="compositionally biased region" description="Basic and acidic residues" evidence="1">
    <location>
        <begin position="1"/>
        <end position="11"/>
    </location>
</feature>
<protein>
    <submittedName>
        <fullName evidence="2">Uncharacterized protein</fullName>
    </submittedName>
</protein>
<sequence length="70" mass="8085">MAFLRRSEIQRRKSQKSAPVRPALMAAEDKIVVTMSFHEVMSGKHNNDYIVCIKLQIQTVSVYIRSCLIF</sequence>
<proteinExistence type="predicted"/>
<organism evidence="2 3">
    <name type="scientific">Kuenenia stuttgartiensis</name>
    <dbReference type="NCBI Taxonomy" id="174633"/>
    <lineage>
        <taxon>Bacteria</taxon>
        <taxon>Pseudomonadati</taxon>
        <taxon>Planctomycetota</taxon>
        <taxon>Candidatus Brocadiia</taxon>
        <taxon>Candidatus Brocadiales</taxon>
        <taxon>Candidatus Brocadiaceae</taxon>
        <taxon>Candidatus Kuenenia</taxon>
    </lineage>
</organism>
<evidence type="ECO:0000313" key="2">
    <source>
        <dbReference type="EMBL" id="QII12224.1"/>
    </source>
</evidence>
<feature type="region of interest" description="Disordered" evidence="1">
    <location>
        <begin position="1"/>
        <end position="20"/>
    </location>
</feature>
<evidence type="ECO:0000256" key="1">
    <source>
        <dbReference type="SAM" id="MobiDB-lite"/>
    </source>
</evidence>
<dbReference type="EMBL" id="CP049055">
    <property type="protein sequence ID" value="QII12224.1"/>
    <property type="molecule type" value="Genomic_DNA"/>
</dbReference>
<accession>A0A6G7GS93</accession>
<dbReference type="AlphaFoldDB" id="A0A6G7GS93"/>
<name>A0A6G7GS93_KUEST</name>